<evidence type="ECO:0000256" key="3">
    <source>
        <dbReference type="ARBA" id="ARBA00022723"/>
    </source>
</evidence>
<keyword evidence="1" id="KW-0813">Transport</keyword>
<evidence type="ECO:0000313" key="9">
    <source>
        <dbReference type="EMBL" id="MEQ2369999.1"/>
    </source>
</evidence>
<name>A0ABV1BCT3_9FIRM</name>
<keyword evidence="4" id="KW-0249">Electron transport</keyword>
<dbReference type="PANTHER" id="PTHR30176:SF3">
    <property type="entry name" value="FERREDOXIN-TYPE PROTEIN NAPH"/>
    <property type="match status" value="1"/>
</dbReference>
<evidence type="ECO:0000256" key="6">
    <source>
        <dbReference type="ARBA" id="ARBA00023014"/>
    </source>
</evidence>
<evidence type="ECO:0000256" key="4">
    <source>
        <dbReference type="ARBA" id="ARBA00022982"/>
    </source>
</evidence>
<evidence type="ECO:0000259" key="8">
    <source>
        <dbReference type="PROSITE" id="PS51379"/>
    </source>
</evidence>
<keyword evidence="5" id="KW-0408">Iron</keyword>
<gene>
    <name evidence="9" type="ORF">WMO28_03405</name>
</gene>
<dbReference type="Proteomes" id="UP001473063">
    <property type="component" value="Unassembled WGS sequence"/>
</dbReference>
<evidence type="ECO:0000256" key="5">
    <source>
        <dbReference type="ARBA" id="ARBA00023004"/>
    </source>
</evidence>
<dbReference type="PROSITE" id="PS51379">
    <property type="entry name" value="4FE4S_FER_2"/>
    <property type="match status" value="1"/>
</dbReference>
<proteinExistence type="predicted"/>
<evidence type="ECO:0000256" key="1">
    <source>
        <dbReference type="ARBA" id="ARBA00022448"/>
    </source>
</evidence>
<accession>A0ABV1BCT3</accession>
<dbReference type="PROSITE" id="PS00198">
    <property type="entry name" value="4FE4S_FER_1"/>
    <property type="match status" value="1"/>
</dbReference>
<keyword evidence="10" id="KW-1185">Reference proteome</keyword>
<keyword evidence="3" id="KW-0479">Metal-binding</keyword>
<keyword evidence="7" id="KW-1133">Transmembrane helix</keyword>
<dbReference type="InterPro" id="IPR017896">
    <property type="entry name" value="4Fe4S_Fe-S-bd"/>
</dbReference>
<keyword evidence="7" id="KW-0812">Transmembrane</keyword>
<feature type="transmembrane region" description="Helical" evidence="7">
    <location>
        <begin position="155"/>
        <end position="174"/>
    </location>
</feature>
<feature type="transmembrane region" description="Helical" evidence="7">
    <location>
        <begin position="117"/>
        <end position="135"/>
    </location>
</feature>
<reference evidence="9 10" key="1">
    <citation type="submission" date="2024-03" db="EMBL/GenBank/DDBJ databases">
        <title>Human intestinal bacterial collection.</title>
        <authorList>
            <person name="Pauvert C."/>
            <person name="Hitch T.C.A."/>
            <person name="Clavel T."/>
        </authorList>
    </citation>
    <scope>NUCLEOTIDE SEQUENCE [LARGE SCALE GENOMIC DNA]</scope>
    <source>
        <strain evidence="9 10">CLA-JM-H16</strain>
    </source>
</reference>
<keyword evidence="2" id="KW-0004">4Fe-4S</keyword>
<evidence type="ECO:0000313" key="10">
    <source>
        <dbReference type="Proteomes" id="UP001473063"/>
    </source>
</evidence>
<feature type="transmembrane region" description="Helical" evidence="7">
    <location>
        <begin position="181"/>
        <end position="200"/>
    </location>
</feature>
<feature type="transmembrane region" description="Helical" evidence="7">
    <location>
        <begin position="49"/>
        <end position="67"/>
    </location>
</feature>
<dbReference type="EMBL" id="JBBMEJ010000002">
    <property type="protein sequence ID" value="MEQ2369999.1"/>
    <property type="molecule type" value="Genomic_DNA"/>
</dbReference>
<dbReference type="RefSeq" id="WP_349056059.1">
    <property type="nucleotide sequence ID" value="NZ_JBBMEJ010000002.1"/>
</dbReference>
<feature type="domain" description="4Fe-4S ferredoxin-type" evidence="8">
    <location>
        <begin position="198"/>
        <end position="227"/>
    </location>
</feature>
<dbReference type="SUPFAM" id="SSF54862">
    <property type="entry name" value="4Fe-4S ferredoxins"/>
    <property type="match status" value="1"/>
</dbReference>
<dbReference type="InterPro" id="IPR051684">
    <property type="entry name" value="Electron_Trans/Redox"/>
</dbReference>
<evidence type="ECO:0000256" key="7">
    <source>
        <dbReference type="SAM" id="Phobius"/>
    </source>
</evidence>
<keyword evidence="7" id="KW-0472">Membrane</keyword>
<organism evidence="9 10">
    <name type="scientific">Blautia aquisgranensis</name>
    <dbReference type="NCBI Taxonomy" id="3133153"/>
    <lineage>
        <taxon>Bacteria</taxon>
        <taxon>Bacillati</taxon>
        <taxon>Bacillota</taxon>
        <taxon>Clostridia</taxon>
        <taxon>Lachnospirales</taxon>
        <taxon>Lachnospiraceae</taxon>
        <taxon>Blautia</taxon>
    </lineage>
</organism>
<dbReference type="InterPro" id="IPR017900">
    <property type="entry name" value="4Fe4S_Fe_S_CS"/>
</dbReference>
<sequence length="259" mass="28710">MKKRQREVRLIRAGIQLAFFIAAPSLFSTAFAGIKSIFLAIAGGQPVEWNSFLTVTAVLLVITCFFGRHFCGYACAFGSFGDAVYEGFSWIWTKCFHKKKKPALSEKMVHRLQKVKYIVLALILLSCLTGMYGKLTGTSPWDVFSMITAGRLPDSKYLVGIILLILIMVGMCTQERFFCQFLCPMGAVFALMPILPGALFQRNREKCPPKCGLCKKRCPAHLDIDGDTGRSGECLCCHACAATCPRKNIHIGTTEENNL</sequence>
<protein>
    <submittedName>
        <fullName evidence="9">4Fe-4S binding protein</fullName>
    </submittedName>
</protein>
<feature type="transmembrane region" description="Helical" evidence="7">
    <location>
        <begin position="20"/>
        <end position="43"/>
    </location>
</feature>
<keyword evidence="6" id="KW-0411">Iron-sulfur</keyword>
<dbReference type="PANTHER" id="PTHR30176">
    <property type="entry name" value="FERREDOXIN-TYPE PROTEIN NAPH"/>
    <property type="match status" value="1"/>
</dbReference>
<dbReference type="Pfam" id="PF12801">
    <property type="entry name" value="Fer4_5"/>
    <property type="match status" value="2"/>
</dbReference>
<comment type="caution">
    <text evidence="9">The sequence shown here is derived from an EMBL/GenBank/DDBJ whole genome shotgun (WGS) entry which is preliminary data.</text>
</comment>
<evidence type="ECO:0000256" key="2">
    <source>
        <dbReference type="ARBA" id="ARBA00022485"/>
    </source>
</evidence>